<feature type="zinc finger region" description="CR-type" evidence="14">
    <location>
        <begin position="135"/>
        <end position="217"/>
    </location>
</feature>
<feature type="domain" description="J" evidence="15">
    <location>
        <begin position="5"/>
        <end position="70"/>
    </location>
</feature>
<dbReference type="GO" id="GO:0031072">
    <property type="term" value="F:heat shock protein binding"/>
    <property type="evidence" value="ECO:0007669"/>
    <property type="project" value="InterPro"/>
</dbReference>
<evidence type="ECO:0000313" key="17">
    <source>
        <dbReference type="EMBL" id="KNZ68822.1"/>
    </source>
</evidence>
<dbReference type="SMART" id="SM00271">
    <property type="entry name" value="DnaJ"/>
    <property type="match status" value="1"/>
</dbReference>
<dbReference type="PROSITE" id="PS50076">
    <property type="entry name" value="DNAJ_2"/>
    <property type="match status" value="1"/>
</dbReference>
<evidence type="ECO:0000256" key="7">
    <source>
        <dbReference type="ARBA" id="ARBA00022771"/>
    </source>
</evidence>
<feature type="binding site" evidence="13">
    <location>
        <position position="205"/>
    </location>
    <ligand>
        <name>Zn(2+)</name>
        <dbReference type="ChEBI" id="CHEBI:29105"/>
        <label>1</label>
    </ligand>
</feature>
<dbReference type="FunFam" id="1.10.287.110:FF:000031">
    <property type="entry name" value="Molecular chaperone DnaJ"/>
    <property type="match status" value="1"/>
</dbReference>
<keyword evidence="18" id="KW-1185">Reference proteome</keyword>
<dbReference type="InterPro" id="IPR008971">
    <property type="entry name" value="HSP40/DnaJ_pept-bd"/>
</dbReference>
<comment type="subcellular location">
    <subcellularLocation>
        <location evidence="1 13">Cytoplasm</location>
    </subcellularLocation>
</comment>
<comment type="caution">
    <text evidence="17">The sequence shown here is derived from an EMBL/GenBank/DDBJ whole genome shotgun (WGS) entry which is preliminary data.</text>
</comment>
<dbReference type="PATRIC" id="fig|281456.6.peg.2698"/>
<accession>A0A0L6VZR8</accession>
<dbReference type="NCBIfam" id="TIGR02349">
    <property type="entry name" value="DnaJ_bact"/>
    <property type="match status" value="1"/>
</dbReference>
<evidence type="ECO:0000256" key="13">
    <source>
        <dbReference type="HAMAP-Rule" id="MF_01152"/>
    </source>
</evidence>
<dbReference type="Gene3D" id="1.10.287.110">
    <property type="entry name" value="DnaJ domain"/>
    <property type="match status" value="1"/>
</dbReference>
<dbReference type="Proteomes" id="UP000037175">
    <property type="component" value="Unassembled WGS sequence"/>
</dbReference>
<protein>
    <recommendedName>
        <fullName evidence="12 13">Chaperone protein DnaJ</fullName>
    </recommendedName>
</protein>
<organism evidence="17 18">
    <name type="scientific">Thermincola ferriacetica</name>
    <dbReference type="NCBI Taxonomy" id="281456"/>
    <lineage>
        <taxon>Bacteria</taxon>
        <taxon>Bacillati</taxon>
        <taxon>Bacillota</taxon>
        <taxon>Clostridia</taxon>
        <taxon>Eubacteriales</taxon>
        <taxon>Thermincolaceae</taxon>
        <taxon>Thermincola</taxon>
    </lineage>
</organism>
<dbReference type="SUPFAM" id="SSF57938">
    <property type="entry name" value="DnaJ/Hsp40 cysteine-rich domain"/>
    <property type="match status" value="1"/>
</dbReference>
<keyword evidence="9 13" id="KW-0346">Stress response</keyword>
<feature type="repeat" description="CXXCXGXG motif" evidence="13">
    <location>
        <begin position="165"/>
        <end position="172"/>
    </location>
</feature>
<dbReference type="PRINTS" id="PR00625">
    <property type="entry name" value="JDOMAIN"/>
</dbReference>
<keyword evidence="7 13" id="KW-0863">Zinc-finger</keyword>
<dbReference type="GO" id="GO:0042026">
    <property type="term" value="P:protein refolding"/>
    <property type="evidence" value="ECO:0007669"/>
    <property type="project" value="TreeGrafter"/>
</dbReference>
<dbReference type="AlphaFoldDB" id="A0A0L6VZR8"/>
<dbReference type="InterPro" id="IPR012724">
    <property type="entry name" value="DnaJ"/>
</dbReference>
<dbReference type="FunFam" id="2.60.260.20:FF:000009">
    <property type="entry name" value="Putative Mitochondrial DnaJ chaperone"/>
    <property type="match status" value="1"/>
</dbReference>
<evidence type="ECO:0000256" key="2">
    <source>
        <dbReference type="ARBA" id="ARBA00011738"/>
    </source>
</evidence>
<keyword evidence="10 13" id="KW-0143">Chaperone</keyword>
<feature type="binding site" evidence="13">
    <location>
        <position position="148"/>
    </location>
    <ligand>
        <name>Zn(2+)</name>
        <dbReference type="ChEBI" id="CHEBI:29105"/>
        <label>1</label>
    </ligand>
</feature>
<evidence type="ECO:0000256" key="11">
    <source>
        <dbReference type="ARBA" id="ARBA00061004"/>
    </source>
</evidence>
<feature type="domain" description="CR-type" evidence="16">
    <location>
        <begin position="135"/>
        <end position="217"/>
    </location>
</feature>
<keyword evidence="3 13" id="KW-0963">Cytoplasm</keyword>
<gene>
    <name evidence="13" type="primary">dnaJ</name>
    <name evidence="17" type="ORF">Tfer_2544</name>
</gene>
<dbReference type="InterPro" id="IPR002939">
    <property type="entry name" value="DnaJ_C"/>
</dbReference>
<evidence type="ECO:0000256" key="14">
    <source>
        <dbReference type="PROSITE-ProRule" id="PRU00546"/>
    </source>
</evidence>
<proteinExistence type="inferred from homology"/>
<evidence type="ECO:0000256" key="12">
    <source>
        <dbReference type="ARBA" id="ARBA00067609"/>
    </source>
</evidence>
<keyword evidence="4 13" id="KW-0235">DNA replication</keyword>
<comment type="domain">
    <text evidence="13">The J domain is necessary and sufficient to stimulate DnaK ATPase activity. Zinc center 1 plays an important role in the autonomous, DnaK-independent chaperone activity of DnaJ. Zinc center 2 is essential for interaction with DnaK and for DnaJ activity.</text>
</comment>
<feature type="binding site" evidence="13">
    <location>
        <position position="151"/>
    </location>
    <ligand>
        <name>Zn(2+)</name>
        <dbReference type="ChEBI" id="CHEBI:29105"/>
        <label>1</label>
    </ligand>
</feature>
<dbReference type="NCBIfam" id="NF008035">
    <property type="entry name" value="PRK10767.1"/>
    <property type="match status" value="1"/>
</dbReference>
<evidence type="ECO:0000256" key="8">
    <source>
        <dbReference type="ARBA" id="ARBA00022833"/>
    </source>
</evidence>
<evidence type="ECO:0000256" key="9">
    <source>
        <dbReference type="ARBA" id="ARBA00023016"/>
    </source>
</evidence>
<feature type="repeat" description="CXXCXGXG motif" evidence="13">
    <location>
        <begin position="205"/>
        <end position="212"/>
    </location>
</feature>
<reference evidence="18" key="1">
    <citation type="submission" date="2015-07" db="EMBL/GenBank/DDBJ databases">
        <title>Complete Genome of Thermincola ferriacetica strain Z-0001T.</title>
        <authorList>
            <person name="Lusk B."/>
            <person name="Badalamenti J.P."/>
            <person name="Parameswaran P."/>
            <person name="Bond D.R."/>
            <person name="Torres C.I."/>
        </authorList>
    </citation>
    <scope>NUCLEOTIDE SEQUENCE [LARGE SCALE GENOMIC DNA]</scope>
    <source>
        <strain evidence="18">Z-0001</strain>
    </source>
</reference>
<dbReference type="InterPro" id="IPR036410">
    <property type="entry name" value="HSP_DnaJ_Cys-rich_dom_sf"/>
</dbReference>
<feature type="binding site" evidence="13">
    <location>
        <position position="168"/>
    </location>
    <ligand>
        <name>Zn(2+)</name>
        <dbReference type="ChEBI" id="CHEBI:29105"/>
        <label>2</label>
    </ligand>
</feature>
<dbReference type="GO" id="GO:0051082">
    <property type="term" value="F:unfolded protein binding"/>
    <property type="evidence" value="ECO:0007669"/>
    <property type="project" value="UniProtKB-UniRule"/>
</dbReference>
<dbReference type="CDD" id="cd10747">
    <property type="entry name" value="DnaJ_C"/>
    <property type="match status" value="1"/>
</dbReference>
<dbReference type="HAMAP" id="MF_01152">
    <property type="entry name" value="DnaJ"/>
    <property type="match status" value="1"/>
</dbReference>
<evidence type="ECO:0000313" key="18">
    <source>
        <dbReference type="Proteomes" id="UP000037175"/>
    </source>
</evidence>
<dbReference type="GO" id="GO:0005737">
    <property type="term" value="C:cytoplasm"/>
    <property type="evidence" value="ECO:0007669"/>
    <property type="project" value="UniProtKB-SubCell"/>
</dbReference>
<comment type="function">
    <text evidence="13">Participates actively in the response to hyperosmotic and heat shock by preventing the aggregation of stress-denatured proteins and by disaggregating proteins, also in an autonomous, DnaK-independent fashion. Unfolded proteins bind initially to DnaJ; upon interaction with the DnaJ-bound protein, DnaK hydrolyzes its bound ATP, resulting in the formation of a stable complex. GrpE releases ADP from DnaK; ATP binding to DnaK triggers the release of the substrate protein, thus completing the reaction cycle. Several rounds of ATP-dependent interactions between DnaJ, DnaK and GrpE are required for fully efficient folding. Also involved, together with DnaK and GrpE, in the DNA replication of plasmids through activation of initiation proteins.</text>
</comment>
<dbReference type="Pfam" id="PF00684">
    <property type="entry name" value="DnaJ_CXXCXGXG"/>
    <property type="match status" value="1"/>
</dbReference>
<sequence length="377" mass="41232">MSKRDYYEVLGISKDATEQEIKKAYRKLARKYHPDMNPGDKEAEAKFKEVTEAYEVLSDPEKRRQYDQFGHAGMNGQGGFGGFEGFGGFSGADFGGFGDIFEMFFGGGGRRRNGPVKGADLKYNLDITFEEAAFGVEKDIAITKNETCGKCAGTGAAPGTKPRTCDVCHGSGQVQYAQNTPFGRFVQTRTCDKCHGSGKIIDQPCPSCHGEGIVRKQKKIHIRVPAGVDTGSRLRVSGEGEPGLRGGPPGDLFVYVRVKAHKIFTRDGNDVICEIPISFPQAALGDEIEVPTLDGKVKLKIPEGTQSGTYFRLRGKGIPDLHGYGRGDQHVKVVIQTPTKLTEEQKNLLRKYAATFGEHPQGVEKGFFEKMKDAFMG</sequence>
<dbReference type="InterPro" id="IPR036869">
    <property type="entry name" value="J_dom_sf"/>
</dbReference>
<dbReference type="PANTHER" id="PTHR43096">
    <property type="entry name" value="DNAJ HOMOLOG 1, MITOCHONDRIAL-RELATED"/>
    <property type="match status" value="1"/>
</dbReference>
<feature type="repeat" description="CXXCXGXG motif" evidence="13">
    <location>
        <begin position="148"/>
        <end position="155"/>
    </location>
</feature>
<comment type="subunit">
    <text evidence="2 13">Homodimer.</text>
</comment>
<evidence type="ECO:0000256" key="1">
    <source>
        <dbReference type="ARBA" id="ARBA00004496"/>
    </source>
</evidence>
<dbReference type="InterPro" id="IPR001623">
    <property type="entry name" value="DnaJ_domain"/>
</dbReference>
<keyword evidence="6 13" id="KW-0677">Repeat</keyword>
<keyword evidence="5 13" id="KW-0479">Metal-binding</keyword>
<evidence type="ECO:0000256" key="3">
    <source>
        <dbReference type="ARBA" id="ARBA00022490"/>
    </source>
</evidence>
<feature type="binding site" evidence="13">
    <location>
        <position position="194"/>
    </location>
    <ligand>
        <name>Zn(2+)</name>
        <dbReference type="ChEBI" id="CHEBI:29105"/>
        <label>2</label>
    </ligand>
</feature>
<evidence type="ECO:0000259" key="16">
    <source>
        <dbReference type="PROSITE" id="PS51188"/>
    </source>
</evidence>
<dbReference type="RefSeq" id="WP_052218639.1">
    <property type="nucleotide sequence ID" value="NZ_LGTE01000021.1"/>
</dbReference>
<dbReference type="CDD" id="cd06257">
    <property type="entry name" value="DnaJ"/>
    <property type="match status" value="1"/>
</dbReference>
<evidence type="ECO:0000256" key="6">
    <source>
        <dbReference type="ARBA" id="ARBA00022737"/>
    </source>
</evidence>
<dbReference type="SUPFAM" id="SSF49493">
    <property type="entry name" value="HSP40/DnaJ peptide-binding domain"/>
    <property type="match status" value="2"/>
</dbReference>
<dbReference type="PROSITE" id="PS51188">
    <property type="entry name" value="ZF_CR"/>
    <property type="match status" value="1"/>
</dbReference>
<evidence type="ECO:0000256" key="4">
    <source>
        <dbReference type="ARBA" id="ARBA00022705"/>
    </source>
</evidence>
<feature type="binding site" evidence="13">
    <location>
        <position position="165"/>
    </location>
    <ligand>
        <name>Zn(2+)</name>
        <dbReference type="ChEBI" id="CHEBI:29105"/>
        <label>2</label>
    </ligand>
</feature>
<dbReference type="GO" id="GO:0006260">
    <property type="term" value="P:DNA replication"/>
    <property type="evidence" value="ECO:0007669"/>
    <property type="project" value="UniProtKB-KW"/>
</dbReference>
<keyword evidence="8 13" id="KW-0862">Zinc</keyword>
<dbReference type="Gene3D" id="2.60.260.20">
    <property type="entry name" value="Urease metallochaperone UreE, N-terminal domain"/>
    <property type="match status" value="2"/>
</dbReference>
<dbReference type="InterPro" id="IPR001305">
    <property type="entry name" value="HSP_DnaJ_Cys-rich_dom"/>
</dbReference>
<dbReference type="CDD" id="cd10719">
    <property type="entry name" value="DnaJ_zf"/>
    <property type="match status" value="1"/>
</dbReference>
<dbReference type="Gene3D" id="2.10.230.10">
    <property type="entry name" value="Heat shock protein DnaJ, cysteine-rich domain"/>
    <property type="match status" value="1"/>
</dbReference>
<dbReference type="EMBL" id="LGTE01000021">
    <property type="protein sequence ID" value="KNZ68822.1"/>
    <property type="molecule type" value="Genomic_DNA"/>
</dbReference>
<dbReference type="GO" id="GO:0005524">
    <property type="term" value="F:ATP binding"/>
    <property type="evidence" value="ECO:0007669"/>
    <property type="project" value="InterPro"/>
</dbReference>
<comment type="similarity">
    <text evidence="11 13">Belongs to the DnaJ family.</text>
</comment>
<feature type="binding site" evidence="13">
    <location>
        <position position="191"/>
    </location>
    <ligand>
        <name>Zn(2+)</name>
        <dbReference type="ChEBI" id="CHEBI:29105"/>
        <label>2</label>
    </ligand>
</feature>
<dbReference type="GO" id="GO:0008270">
    <property type="term" value="F:zinc ion binding"/>
    <property type="evidence" value="ECO:0007669"/>
    <property type="project" value="UniProtKB-UniRule"/>
</dbReference>
<dbReference type="Pfam" id="PF01556">
    <property type="entry name" value="DnaJ_C"/>
    <property type="match status" value="1"/>
</dbReference>
<dbReference type="SUPFAM" id="SSF46565">
    <property type="entry name" value="Chaperone J-domain"/>
    <property type="match status" value="1"/>
</dbReference>
<evidence type="ECO:0000256" key="5">
    <source>
        <dbReference type="ARBA" id="ARBA00022723"/>
    </source>
</evidence>
<dbReference type="InterPro" id="IPR018253">
    <property type="entry name" value="DnaJ_domain_CS"/>
</dbReference>
<feature type="binding site" evidence="13">
    <location>
        <position position="208"/>
    </location>
    <ligand>
        <name>Zn(2+)</name>
        <dbReference type="ChEBI" id="CHEBI:29105"/>
        <label>1</label>
    </ligand>
</feature>
<feature type="repeat" description="CXXCXGXG motif" evidence="13">
    <location>
        <begin position="191"/>
        <end position="198"/>
    </location>
</feature>
<dbReference type="PANTHER" id="PTHR43096:SF52">
    <property type="entry name" value="DNAJ HOMOLOG 1, MITOCHONDRIAL-RELATED"/>
    <property type="match status" value="1"/>
</dbReference>
<dbReference type="GO" id="GO:0009408">
    <property type="term" value="P:response to heat"/>
    <property type="evidence" value="ECO:0007669"/>
    <property type="project" value="InterPro"/>
</dbReference>
<dbReference type="FunFam" id="2.60.260.20:FF:000004">
    <property type="entry name" value="Molecular chaperone DnaJ"/>
    <property type="match status" value="1"/>
</dbReference>
<evidence type="ECO:0000259" key="15">
    <source>
        <dbReference type="PROSITE" id="PS50076"/>
    </source>
</evidence>
<dbReference type="FunFam" id="2.10.230.10:FF:000002">
    <property type="entry name" value="Molecular chaperone DnaJ"/>
    <property type="match status" value="1"/>
</dbReference>
<dbReference type="PROSITE" id="PS00636">
    <property type="entry name" value="DNAJ_1"/>
    <property type="match status" value="1"/>
</dbReference>
<comment type="cofactor">
    <cofactor evidence="13">
        <name>Zn(2+)</name>
        <dbReference type="ChEBI" id="CHEBI:29105"/>
    </cofactor>
    <text evidence="13">Binds 2 Zn(2+) ions per monomer.</text>
</comment>
<evidence type="ECO:0000256" key="10">
    <source>
        <dbReference type="ARBA" id="ARBA00023186"/>
    </source>
</evidence>
<dbReference type="Pfam" id="PF00226">
    <property type="entry name" value="DnaJ"/>
    <property type="match status" value="1"/>
</dbReference>
<name>A0A0L6VZR8_9FIRM</name>